<accession>A0A210PIY8</accession>
<dbReference type="Gene3D" id="3.40.390.10">
    <property type="entry name" value="Collagenase (Catalytic Domain)"/>
    <property type="match status" value="1"/>
</dbReference>
<dbReference type="SUPFAM" id="SSF55486">
    <property type="entry name" value="Metalloproteases ('zincins'), catalytic domain"/>
    <property type="match status" value="1"/>
</dbReference>
<keyword evidence="1 6" id="KW-0645">Protease</keyword>
<dbReference type="AlphaFoldDB" id="A0A210PIY8"/>
<dbReference type="EC" id="3.4.24.-" evidence="7"/>
<feature type="active site" evidence="6">
    <location>
        <position position="212"/>
    </location>
</feature>
<organism evidence="9 10">
    <name type="scientific">Mizuhopecten yessoensis</name>
    <name type="common">Japanese scallop</name>
    <name type="synonym">Patinopecten yessoensis</name>
    <dbReference type="NCBI Taxonomy" id="6573"/>
    <lineage>
        <taxon>Eukaryota</taxon>
        <taxon>Metazoa</taxon>
        <taxon>Spiralia</taxon>
        <taxon>Lophotrochozoa</taxon>
        <taxon>Mollusca</taxon>
        <taxon>Bivalvia</taxon>
        <taxon>Autobranchia</taxon>
        <taxon>Pteriomorphia</taxon>
        <taxon>Pectinida</taxon>
        <taxon>Pectinoidea</taxon>
        <taxon>Pectinidae</taxon>
        <taxon>Mizuhopecten</taxon>
    </lineage>
</organism>
<evidence type="ECO:0000256" key="3">
    <source>
        <dbReference type="ARBA" id="ARBA00022801"/>
    </source>
</evidence>
<dbReference type="GO" id="GO:0006508">
    <property type="term" value="P:proteolysis"/>
    <property type="evidence" value="ECO:0007669"/>
    <property type="project" value="UniProtKB-KW"/>
</dbReference>
<protein>
    <recommendedName>
        <fullName evidence="7">Metalloendopeptidase</fullName>
        <ecNumber evidence="7">3.4.24.-</ecNumber>
    </recommendedName>
</protein>
<reference evidence="9 10" key="1">
    <citation type="journal article" date="2017" name="Nat. Ecol. Evol.">
        <title>Scallop genome provides insights into evolution of bilaterian karyotype and development.</title>
        <authorList>
            <person name="Wang S."/>
            <person name="Zhang J."/>
            <person name="Jiao W."/>
            <person name="Li J."/>
            <person name="Xun X."/>
            <person name="Sun Y."/>
            <person name="Guo X."/>
            <person name="Huan P."/>
            <person name="Dong B."/>
            <person name="Zhang L."/>
            <person name="Hu X."/>
            <person name="Sun X."/>
            <person name="Wang J."/>
            <person name="Zhao C."/>
            <person name="Wang Y."/>
            <person name="Wang D."/>
            <person name="Huang X."/>
            <person name="Wang R."/>
            <person name="Lv J."/>
            <person name="Li Y."/>
            <person name="Zhang Z."/>
            <person name="Liu B."/>
            <person name="Lu W."/>
            <person name="Hui Y."/>
            <person name="Liang J."/>
            <person name="Zhou Z."/>
            <person name="Hou R."/>
            <person name="Li X."/>
            <person name="Liu Y."/>
            <person name="Li H."/>
            <person name="Ning X."/>
            <person name="Lin Y."/>
            <person name="Zhao L."/>
            <person name="Xing Q."/>
            <person name="Dou J."/>
            <person name="Li Y."/>
            <person name="Mao J."/>
            <person name="Guo H."/>
            <person name="Dou H."/>
            <person name="Li T."/>
            <person name="Mu C."/>
            <person name="Jiang W."/>
            <person name="Fu Q."/>
            <person name="Fu X."/>
            <person name="Miao Y."/>
            <person name="Liu J."/>
            <person name="Yu Q."/>
            <person name="Li R."/>
            <person name="Liao H."/>
            <person name="Li X."/>
            <person name="Kong Y."/>
            <person name="Jiang Z."/>
            <person name="Chourrout D."/>
            <person name="Li R."/>
            <person name="Bao Z."/>
        </authorList>
    </citation>
    <scope>NUCLEOTIDE SEQUENCE [LARGE SCALE GENOMIC DNA]</scope>
    <source>
        <strain evidence="9 10">PY_sf001</strain>
    </source>
</reference>
<feature type="chain" id="PRO_5011822006" description="Metalloendopeptidase" evidence="7">
    <location>
        <begin position="21"/>
        <end position="335"/>
    </location>
</feature>
<keyword evidence="10" id="KW-1185">Reference proteome</keyword>
<feature type="binding site" evidence="6">
    <location>
        <position position="221"/>
    </location>
    <ligand>
        <name>Zn(2+)</name>
        <dbReference type="ChEBI" id="CHEBI:29105"/>
        <note>catalytic</note>
    </ligand>
</feature>
<name>A0A210PIY8_MIZYE</name>
<comment type="caution">
    <text evidence="6">Lacks conserved residue(s) required for the propagation of feature annotation.</text>
</comment>
<dbReference type="Proteomes" id="UP000242188">
    <property type="component" value="Unassembled WGS sequence"/>
</dbReference>
<dbReference type="GO" id="GO:0008270">
    <property type="term" value="F:zinc ion binding"/>
    <property type="evidence" value="ECO:0007669"/>
    <property type="project" value="UniProtKB-UniRule"/>
</dbReference>
<evidence type="ECO:0000256" key="7">
    <source>
        <dbReference type="RuleBase" id="RU361183"/>
    </source>
</evidence>
<evidence type="ECO:0000256" key="2">
    <source>
        <dbReference type="ARBA" id="ARBA00022723"/>
    </source>
</evidence>
<evidence type="ECO:0000256" key="1">
    <source>
        <dbReference type="ARBA" id="ARBA00022670"/>
    </source>
</evidence>
<dbReference type="InterPro" id="IPR034035">
    <property type="entry name" value="Astacin-like_dom"/>
</dbReference>
<evidence type="ECO:0000313" key="9">
    <source>
        <dbReference type="EMBL" id="OWF36457.1"/>
    </source>
</evidence>
<comment type="caution">
    <text evidence="9">The sequence shown here is derived from an EMBL/GenBank/DDBJ whole genome shotgun (WGS) entry which is preliminary data.</text>
</comment>
<dbReference type="PRINTS" id="PR00480">
    <property type="entry name" value="ASTACIN"/>
</dbReference>
<keyword evidence="3 6" id="KW-0378">Hydrolase</keyword>
<dbReference type="PROSITE" id="PS51864">
    <property type="entry name" value="ASTACIN"/>
    <property type="match status" value="1"/>
</dbReference>
<dbReference type="InterPro" id="IPR006026">
    <property type="entry name" value="Peptidase_Metallo"/>
</dbReference>
<comment type="cofactor">
    <cofactor evidence="6 7">
        <name>Zn(2+)</name>
        <dbReference type="ChEBI" id="CHEBI:29105"/>
    </cofactor>
    <text evidence="6 7">Binds 1 zinc ion per subunit.</text>
</comment>
<gene>
    <name evidence="9" type="ORF">KP79_PYT23013</name>
</gene>
<dbReference type="OrthoDB" id="6061307at2759"/>
<dbReference type="PANTHER" id="PTHR10127:SF780">
    <property type="entry name" value="METALLOENDOPEPTIDASE"/>
    <property type="match status" value="1"/>
</dbReference>
<keyword evidence="4 6" id="KW-0862">Zinc</keyword>
<keyword evidence="2 6" id="KW-0479">Metal-binding</keyword>
<keyword evidence="5 6" id="KW-0482">Metalloprotease</keyword>
<dbReference type="GO" id="GO:0004222">
    <property type="term" value="F:metalloendopeptidase activity"/>
    <property type="evidence" value="ECO:0007669"/>
    <property type="project" value="UniProtKB-UniRule"/>
</dbReference>
<dbReference type="PANTHER" id="PTHR10127">
    <property type="entry name" value="DISCOIDIN, CUB, EGF, LAMININ , AND ZINC METALLOPROTEASE DOMAIN CONTAINING"/>
    <property type="match status" value="1"/>
</dbReference>
<feature type="domain" description="Peptidase M12A" evidence="8">
    <location>
        <begin position="106"/>
        <end position="315"/>
    </location>
</feature>
<dbReference type="InterPro" id="IPR024079">
    <property type="entry name" value="MetalloPept_cat_dom_sf"/>
</dbReference>
<dbReference type="InterPro" id="IPR001506">
    <property type="entry name" value="Peptidase_M12A"/>
</dbReference>
<proteinExistence type="predicted"/>
<feature type="binding site" evidence="6">
    <location>
        <position position="215"/>
    </location>
    <ligand>
        <name>Zn(2+)</name>
        <dbReference type="ChEBI" id="CHEBI:29105"/>
        <note>catalytic</note>
    </ligand>
</feature>
<evidence type="ECO:0000256" key="4">
    <source>
        <dbReference type="ARBA" id="ARBA00022833"/>
    </source>
</evidence>
<dbReference type="EMBL" id="NEDP02076617">
    <property type="protein sequence ID" value="OWF36457.1"/>
    <property type="molecule type" value="Genomic_DNA"/>
</dbReference>
<sequence>MRLPFFFIVLIYLWPDLTTSQDTSLGQESQPELLQQLLQQLQQTSPQTIDQEILNAAGPEAFNSDVSDPIHQEFKIQGDIVFKYGELAGALQPEPAVHGGLVRKKRKTPQDLTKMWPNAEVLIAFDSRASFSPEERSLFQSALEQWQRKTCVRFRTPTINDIHQGRSFIFVQDGKGCSSPLGMNPMRETGIFKYQPLTLARPCRTRRIMMHEVGHSLGLIHEQSRSDRDSSVNVMWQNVPVHMRHNFQKFTEQVTNNRNTPYDYESLMHYGPNAFTTNGAPTLRTLDASYQDRIGGFQEISRYDAMAISNMYNCGARMQPFIPPWWHRLLGRKKK</sequence>
<feature type="signal peptide" evidence="7">
    <location>
        <begin position="1"/>
        <end position="20"/>
    </location>
</feature>
<evidence type="ECO:0000256" key="5">
    <source>
        <dbReference type="ARBA" id="ARBA00023049"/>
    </source>
</evidence>
<dbReference type="SMART" id="SM00235">
    <property type="entry name" value="ZnMc"/>
    <property type="match status" value="1"/>
</dbReference>
<evidence type="ECO:0000313" key="10">
    <source>
        <dbReference type="Proteomes" id="UP000242188"/>
    </source>
</evidence>
<dbReference type="Pfam" id="PF01400">
    <property type="entry name" value="Astacin"/>
    <property type="match status" value="1"/>
</dbReference>
<keyword evidence="7" id="KW-0732">Signal</keyword>
<evidence type="ECO:0000256" key="6">
    <source>
        <dbReference type="PROSITE-ProRule" id="PRU01211"/>
    </source>
</evidence>
<dbReference type="CDD" id="cd04280">
    <property type="entry name" value="ZnMc_astacin_like"/>
    <property type="match status" value="1"/>
</dbReference>
<feature type="binding site" evidence="6">
    <location>
        <position position="211"/>
    </location>
    <ligand>
        <name>Zn(2+)</name>
        <dbReference type="ChEBI" id="CHEBI:29105"/>
        <note>catalytic</note>
    </ligand>
</feature>
<evidence type="ECO:0000259" key="8">
    <source>
        <dbReference type="PROSITE" id="PS51864"/>
    </source>
</evidence>